<evidence type="ECO:0000313" key="2">
    <source>
        <dbReference type="Proteomes" id="UP001163223"/>
    </source>
</evidence>
<name>A0ACD4NTD8_9HYPH</name>
<organism evidence="1 2">
    <name type="scientific">Antarcticirhabdus aurantiaca</name>
    <dbReference type="NCBI Taxonomy" id="2606717"/>
    <lineage>
        <taxon>Bacteria</taxon>
        <taxon>Pseudomonadati</taxon>
        <taxon>Pseudomonadota</taxon>
        <taxon>Alphaproteobacteria</taxon>
        <taxon>Hyphomicrobiales</taxon>
        <taxon>Aurantimonadaceae</taxon>
        <taxon>Antarcticirhabdus</taxon>
    </lineage>
</organism>
<gene>
    <name evidence="1" type="ORF">OXU80_07615</name>
</gene>
<accession>A0ACD4NTD8</accession>
<sequence>MRRSLPTAFALLLLGAPILSGCNDTEARGGASGNTATITQNGETVTRSSSGSQTIVRQSGGGDGAAAREASGADADRMLNSMRGEAGAAIDR</sequence>
<dbReference type="Proteomes" id="UP001163223">
    <property type="component" value="Chromosome"/>
</dbReference>
<evidence type="ECO:0000313" key="1">
    <source>
        <dbReference type="EMBL" id="WAJ30067.1"/>
    </source>
</evidence>
<protein>
    <submittedName>
        <fullName evidence="1">Uncharacterized protein</fullName>
    </submittedName>
</protein>
<dbReference type="EMBL" id="CP113520">
    <property type="protein sequence ID" value="WAJ30067.1"/>
    <property type="molecule type" value="Genomic_DNA"/>
</dbReference>
<reference evidence="1" key="1">
    <citation type="submission" date="2022-11" db="EMBL/GenBank/DDBJ databases">
        <title>beta-Carotene-producing bacterium, Jeongeuplla avenae sp. nov., alleviates the salt stress of Arabidopsis seedlings.</title>
        <authorList>
            <person name="Jiang L."/>
            <person name="Lee J."/>
        </authorList>
    </citation>
    <scope>NUCLEOTIDE SEQUENCE</scope>
    <source>
        <strain evidence="1">DY_R2A_6</strain>
    </source>
</reference>
<proteinExistence type="predicted"/>
<keyword evidence="2" id="KW-1185">Reference proteome</keyword>